<reference evidence="2 3" key="1">
    <citation type="journal article" date="2019" name="Int. J. Syst. Evol. Microbiol.">
        <title>Streptomyces cadmiisoli sp. nov., a novel actinomycete isolated from cadmium-contaminated soil.</title>
        <authorList>
            <person name="Li K."/>
            <person name="Tang X."/>
            <person name="Zhao J."/>
            <person name="Guo Y."/>
            <person name="Tang Y."/>
            <person name="Gao J."/>
        </authorList>
    </citation>
    <scope>NUCLEOTIDE SEQUENCE [LARGE SCALE GENOMIC DNA]</scope>
    <source>
        <strain evidence="2 3">ZFG47</strain>
    </source>
</reference>
<gene>
    <name evidence="2" type="ORF">DN051_37470</name>
</gene>
<evidence type="ECO:0000313" key="2">
    <source>
        <dbReference type="EMBL" id="AWW41641.1"/>
    </source>
</evidence>
<dbReference type="AlphaFoldDB" id="A0A2Z4J946"/>
<evidence type="ECO:0000313" key="3">
    <source>
        <dbReference type="Proteomes" id="UP000249616"/>
    </source>
</evidence>
<dbReference type="Proteomes" id="UP000249616">
    <property type="component" value="Chromosome"/>
</dbReference>
<organism evidence="2 3">
    <name type="scientific">Streptomyces cadmiisoli</name>
    <dbReference type="NCBI Taxonomy" id="2184053"/>
    <lineage>
        <taxon>Bacteria</taxon>
        <taxon>Bacillati</taxon>
        <taxon>Actinomycetota</taxon>
        <taxon>Actinomycetes</taxon>
        <taxon>Kitasatosporales</taxon>
        <taxon>Streptomycetaceae</taxon>
        <taxon>Streptomyces</taxon>
        <taxon>Streptomyces aurantiacus group</taxon>
    </lineage>
</organism>
<proteinExistence type="predicted"/>
<protein>
    <submittedName>
        <fullName evidence="2">Uncharacterized protein</fullName>
    </submittedName>
</protein>
<dbReference type="KEGG" id="scad:DN051_37470"/>
<keyword evidence="3" id="KW-1185">Reference proteome</keyword>
<evidence type="ECO:0000256" key="1">
    <source>
        <dbReference type="SAM" id="MobiDB-lite"/>
    </source>
</evidence>
<dbReference type="EMBL" id="CP030073">
    <property type="protein sequence ID" value="AWW41641.1"/>
    <property type="molecule type" value="Genomic_DNA"/>
</dbReference>
<name>A0A2Z4J946_9ACTN</name>
<sequence>MVMFAVTLPPGLTRFLNDVSPVLHGSCRPAGSVTAHTAGRAGGRRPSVAADRLNRVAQSVVDSRQQ</sequence>
<accession>A0A2Z4J946</accession>
<feature type="region of interest" description="Disordered" evidence="1">
    <location>
        <begin position="33"/>
        <end position="66"/>
    </location>
</feature>
<feature type="compositionally biased region" description="Polar residues" evidence="1">
    <location>
        <begin position="56"/>
        <end position="66"/>
    </location>
</feature>